<dbReference type="AlphaFoldDB" id="A0A4U8W6E8"/>
<feature type="compositionally biased region" description="Low complexity" evidence="1">
    <location>
        <begin position="50"/>
        <end position="59"/>
    </location>
</feature>
<proteinExistence type="predicted"/>
<feature type="compositionally biased region" description="Polar residues" evidence="1">
    <location>
        <begin position="408"/>
        <end position="421"/>
    </location>
</feature>
<evidence type="ECO:0000313" key="4">
    <source>
        <dbReference type="Proteomes" id="UP000290439"/>
    </source>
</evidence>
<keyword evidence="2" id="KW-0812">Transmembrane</keyword>
<gene>
    <name evidence="3" type="ORF">NCTC10797_00887</name>
</gene>
<feature type="transmembrane region" description="Helical" evidence="2">
    <location>
        <begin position="20"/>
        <end position="40"/>
    </location>
</feature>
<sequence length="449" mass="46529">MRESTGEERPGAPSRAISGWTTALVCVAIVAGGVLAGGLLHEPDHELTTAAPTTTSASPQPDRERTSVTPPVTYPTQIPGCAVVEPPGDGGLFGWVTTDEAGYDNPAYPWFSGPKAVAMSEALRAALPDGVVIDFAPADRSLFFRPILEIPEPAEFGGHTNADATVRRGDRAGWMSVTVRQSSDPVRPCVAGELDERRHLPDGTTVDTQDTWSETDGVRTLSRSATAYLPDGSVIGAYATNAAGDAGPSGEVPLTIDELVTLVTAPGLAVTAPVPHGTPGPPEACHTGFDETPAIDEPTARRLNAVLAGIRLDGVTLDRPLGDLRPGGWDDGGLCQTVRADAGGQRSRLSITITTGHTEPAETEPSSSLGDRVATRRTLPDGSVVENEESTVGVASQSGVPGTERTRSVTVTHPSGTSIEVSSRAGDPGQPLPMAQLETIALIPGLEVS</sequence>
<keyword evidence="2" id="KW-0472">Membrane</keyword>
<feature type="region of interest" description="Disordered" evidence="1">
    <location>
        <begin position="50"/>
        <end position="74"/>
    </location>
</feature>
<keyword evidence="2" id="KW-1133">Transmembrane helix</keyword>
<dbReference type="EMBL" id="LR215973">
    <property type="protein sequence ID" value="VFA97128.1"/>
    <property type="molecule type" value="Genomic_DNA"/>
</dbReference>
<protein>
    <submittedName>
        <fullName evidence="3">Uncharacterized protein</fullName>
    </submittedName>
</protein>
<evidence type="ECO:0000256" key="1">
    <source>
        <dbReference type="SAM" id="MobiDB-lite"/>
    </source>
</evidence>
<evidence type="ECO:0000256" key="2">
    <source>
        <dbReference type="SAM" id="Phobius"/>
    </source>
</evidence>
<feature type="region of interest" description="Disordered" evidence="1">
    <location>
        <begin position="355"/>
        <end position="431"/>
    </location>
</feature>
<dbReference type="Proteomes" id="UP000290439">
    <property type="component" value="Chromosome"/>
</dbReference>
<accession>A0A4U8W6E8</accession>
<dbReference type="RefSeq" id="WP_130916084.1">
    <property type="nucleotide sequence ID" value="NZ_JARWOB010000043.1"/>
</dbReference>
<name>A0A4U8W6E8_9NOCA</name>
<evidence type="ECO:0000313" key="3">
    <source>
        <dbReference type="EMBL" id="VFA97128.1"/>
    </source>
</evidence>
<reference evidence="3 4" key="1">
    <citation type="submission" date="2019-02" db="EMBL/GenBank/DDBJ databases">
        <authorList>
            <consortium name="Pathogen Informatics"/>
        </authorList>
    </citation>
    <scope>NUCLEOTIDE SEQUENCE [LARGE SCALE GENOMIC DNA]</scope>
    <source>
        <strain evidence="3 4">3012STDY6756504</strain>
    </source>
</reference>
<organism evidence="3 4">
    <name type="scientific">Nocardia cyriacigeorgica</name>
    <dbReference type="NCBI Taxonomy" id="135487"/>
    <lineage>
        <taxon>Bacteria</taxon>
        <taxon>Bacillati</taxon>
        <taxon>Actinomycetota</taxon>
        <taxon>Actinomycetes</taxon>
        <taxon>Mycobacteriales</taxon>
        <taxon>Nocardiaceae</taxon>
        <taxon>Nocardia</taxon>
    </lineage>
</organism>